<reference evidence="2 3" key="1">
    <citation type="journal article" date="2015" name="Genome Announc.">
        <title>Complete genome sequences for 35 biothreat assay-relevant bacillus species.</title>
        <authorList>
            <person name="Johnson S.L."/>
            <person name="Daligault H.E."/>
            <person name="Davenport K.W."/>
            <person name="Jaissle J."/>
            <person name="Frey K.G."/>
            <person name="Ladner J.T."/>
            <person name="Broomall S.M."/>
            <person name="Bishop-Lilly K.A."/>
            <person name="Bruce D.C."/>
            <person name="Gibbons H.S."/>
            <person name="Coyne S.R."/>
            <person name="Lo C.C."/>
            <person name="Meincke L."/>
            <person name="Munk A.C."/>
            <person name="Koroleva G.I."/>
            <person name="Rosenzweig C.N."/>
            <person name="Palacios G.F."/>
            <person name="Redden C.L."/>
            <person name="Minogue T.D."/>
            <person name="Chain P.S."/>
        </authorList>
    </citation>
    <scope>NUCLEOTIDE SEQUENCE [LARGE SCALE GENOMIC DNA]</scope>
    <source>
        <strain evidence="3">ATCC 14581 / DSM 32 / JCM 2506 / NBRC 15308 / NCIMB 9376 / NCTC 10342 / NRRL B-14308 / VKM B-512</strain>
    </source>
</reference>
<dbReference type="AlphaFoldDB" id="A0A0B6ABM8"/>
<dbReference type="RefSeq" id="WP_013082205.1">
    <property type="nucleotide sequence ID" value="NZ_BCVB01000003.1"/>
</dbReference>
<proteinExistence type="predicted"/>
<dbReference type="GeneID" id="93646149"/>
<evidence type="ECO:0000313" key="3">
    <source>
        <dbReference type="Proteomes" id="UP000031829"/>
    </source>
</evidence>
<dbReference type="Proteomes" id="UP000031829">
    <property type="component" value="Chromosome"/>
</dbReference>
<sequence length="57" mass="6501">MSKHKQNNKHIASTEAKQKQLLQEEFGAEMGDPNAAKIYESLGKTKSDKEHEKKKEC</sequence>
<protein>
    <submittedName>
        <fullName evidence="2">Uncharacterized protein</fullName>
    </submittedName>
</protein>
<dbReference type="EMBL" id="CP009920">
    <property type="protein sequence ID" value="AJI22340.1"/>
    <property type="molecule type" value="Genomic_DNA"/>
</dbReference>
<feature type="region of interest" description="Disordered" evidence="1">
    <location>
        <begin position="1"/>
        <end position="57"/>
    </location>
</feature>
<evidence type="ECO:0000313" key="2">
    <source>
        <dbReference type="EMBL" id="AJI22340.1"/>
    </source>
</evidence>
<organism evidence="2 3">
    <name type="scientific">Priestia megaterium (strain ATCC 14581 / DSM 32 / CCUG 1817 / JCM 2506 / NBRC 15308 / NCIMB 9376 / NCTC 10342 / NRRL B-14308 / VKM B-512 / Ford 19)</name>
    <name type="common">Bacillus megaterium</name>
    <dbReference type="NCBI Taxonomy" id="1348623"/>
    <lineage>
        <taxon>Bacteria</taxon>
        <taxon>Bacillati</taxon>
        <taxon>Bacillota</taxon>
        <taxon>Bacilli</taxon>
        <taxon>Bacillales</taxon>
        <taxon>Bacillaceae</taxon>
        <taxon>Priestia</taxon>
    </lineage>
</organism>
<name>A0A0B6ABM8_PRIM2</name>
<dbReference type="HOGENOM" id="CLU_2987051_0_0_9"/>
<evidence type="ECO:0000256" key="1">
    <source>
        <dbReference type="SAM" id="MobiDB-lite"/>
    </source>
</evidence>
<accession>A0A0B6ABM8</accession>
<gene>
    <name evidence="2" type="ORF">BG04_3534</name>
</gene>
<dbReference type="KEGG" id="bmeg:BG04_3534"/>
<feature type="compositionally biased region" description="Basic and acidic residues" evidence="1">
    <location>
        <begin position="43"/>
        <end position="57"/>
    </location>
</feature>